<dbReference type="AlphaFoldDB" id="A0A2S5KIM1"/>
<keyword evidence="4 8" id="KW-0028">Amino-acid biosynthesis</keyword>
<dbReference type="EC" id="2.3.1.1" evidence="8"/>
<dbReference type="CDD" id="cd04301">
    <property type="entry name" value="NAT_SF"/>
    <property type="match status" value="1"/>
</dbReference>
<dbReference type="OrthoDB" id="9802238at2"/>
<dbReference type="Gene3D" id="3.40.1160.10">
    <property type="entry name" value="Acetylglutamate kinase-like"/>
    <property type="match status" value="1"/>
</dbReference>
<evidence type="ECO:0000313" key="11">
    <source>
        <dbReference type="Proteomes" id="UP000238196"/>
    </source>
</evidence>
<evidence type="ECO:0000313" key="10">
    <source>
        <dbReference type="EMBL" id="PPC74453.1"/>
    </source>
</evidence>
<evidence type="ECO:0000259" key="9">
    <source>
        <dbReference type="PROSITE" id="PS51186"/>
    </source>
</evidence>
<dbReference type="SUPFAM" id="SSF53633">
    <property type="entry name" value="Carbamate kinase-like"/>
    <property type="match status" value="1"/>
</dbReference>
<dbReference type="PANTHER" id="PTHR30602:SF12">
    <property type="entry name" value="AMINO-ACID ACETYLTRANSFERASE NAGS1, CHLOROPLASTIC-RELATED"/>
    <property type="match status" value="1"/>
</dbReference>
<evidence type="ECO:0000256" key="4">
    <source>
        <dbReference type="ARBA" id="ARBA00022605"/>
    </source>
</evidence>
<dbReference type="SUPFAM" id="SSF55729">
    <property type="entry name" value="Acyl-CoA N-acyltransferases (Nat)"/>
    <property type="match status" value="1"/>
</dbReference>
<evidence type="ECO:0000256" key="1">
    <source>
        <dbReference type="ARBA" id="ARBA00004925"/>
    </source>
</evidence>
<dbReference type="InterPro" id="IPR033719">
    <property type="entry name" value="NAGS_kin"/>
</dbReference>
<gene>
    <name evidence="8" type="primary">argA</name>
    <name evidence="10" type="ORF">C4K68_26335</name>
</gene>
<evidence type="ECO:0000256" key="8">
    <source>
        <dbReference type="HAMAP-Rule" id="MF_01105"/>
    </source>
</evidence>
<evidence type="ECO:0000256" key="6">
    <source>
        <dbReference type="ARBA" id="ARBA00023315"/>
    </source>
</evidence>
<dbReference type="GO" id="GO:0005737">
    <property type="term" value="C:cytoplasm"/>
    <property type="evidence" value="ECO:0007669"/>
    <property type="project" value="UniProtKB-SubCell"/>
</dbReference>
<dbReference type="Pfam" id="PF00696">
    <property type="entry name" value="AA_kinase"/>
    <property type="match status" value="1"/>
</dbReference>
<keyword evidence="6 8" id="KW-0012">Acyltransferase</keyword>
<dbReference type="InterPro" id="IPR016181">
    <property type="entry name" value="Acyl_CoA_acyltransferase"/>
</dbReference>
<name>A0A2S5KIM1_9PROT</name>
<dbReference type="HAMAP" id="MF_01105">
    <property type="entry name" value="N_acetyl_glu_synth"/>
    <property type="match status" value="1"/>
</dbReference>
<dbReference type="UniPathway" id="UPA00068">
    <property type="reaction ID" value="UER00106"/>
</dbReference>
<dbReference type="InterPro" id="IPR010167">
    <property type="entry name" value="NH2A_AcTrfase"/>
</dbReference>
<organism evidence="10 11">
    <name type="scientific">Proteobacteria bacterium 228</name>
    <dbReference type="NCBI Taxonomy" id="2083153"/>
    <lineage>
        <taxon>Bacteria</taxon>
        <taxon>Pseudomonadati</taxon>
        <taxon>Pseudomonadota</taxon>
    </lineage>
</organism>
<feature type="domain" description="N-acetyltransferase" evidence="9">
    <location>
        <begin position="298"/>
        <end position="444"/>
    </location>
</feature>
<dbReference type="Proteomes" id="UP000238196">
    <property type="component" value="Unassembled WGS sequence"/>
</dbReference>
<evidence type="ECO:0000256" key="5">
    <source>
        <dbReference type="ARBA" id="ARBA00022679"/>
    </source>
</evidence>
<dbReference type="CDD" id="cd04237">
    <property type="entry name" value="AAK_NAGS-ABP"/>
    <property type="match status" value="1"/>
</dbReference>
<comment type="caution">
    <text evidence="10">The sequence shown here is derived from an EMBL/GenBank/DDBJ whole genome shotgun (WGS) entry which is preliminary data.</text>
</comment>
<dbReference type="Gene3D" id="3.40.630.30">
    <property type="match status" value="1"/>
</dbReference>
<keyword evidence="8" id="KW-0963">Cytoplasm</keyword>
<sequence>MNNQAQVNVSWFRHSSPYINAHRGKTFVLMLGGEALEHPNFANIIHDISLLNSLGVRLVLVYGTRPQIEARLQERGLPSRMYQHQRITDEATLNCVKEAVGLARIDIEAQLSLGLANSPMFNAQIRVVGGNVVTARPLGVRDGQDMCYTGEVRRVDANAINRLLAEGNIVVLSNLGYSPTGEVFNLSVEDVATRTATALRADKLIAFGDEPGVVNKDGEVINELLAAKAERLVKQHLASLGEHDPISQLARILKALVDACRGGVKRTHLISYQTDGALLTELFSREGSGTMVIQESYEQMRQATIEDVGGLIELLRPMEEAGILVRRSRELLEAEIERFTVVDRDGTIIGCMALYPFPDEGCAELACVAVHSEYRGDDRGLQMLEHIERRAREMGLSELFVLTTRTAHWFVENGFVLSPLTRLPAKKKELYNYQRNSKVFFKTL</sequence>
<dbReference type="PROSITE" id="PS51186">
    <property type="entry name" value="GNAT"/>
    <property type="match status" value="1"/>
</dbReference>
<evidence type="ECO:0000256" key="7">
    <source>
        <dbReference type="ARBA" id="ARBA00048372"/>
    </source>
</evidence>
<evidence type="ECO:0000256" key="3">
    <source>
        <dbReference type="ARBA" id="ARBA00022571"/>
    </source>
</evidence>
<dbReference type="InterPro" id="IPR036393">
    <property type="entry name" value="AceGlu_kinase-like_sf"/>
</dbReference>
<dbReference type="PANTHER" id="PTHR30602">
    <property type="entry name" value="AMINO-ACID ACETYLTRANSFERASE"/>
    <property type="match status" value="1"/>
</dbReference>
<dbReference type="NCBIfam" id="TIGR01890">
    <property type="entry name" value="N-Ac-Glu-synth"/>
    <property type="match status" value="1"/>
</dbReference>
<dbReference type="InterPro" id="IPR001048">
    <property type="entry name" value="Asp/Glu/Uridylate_kinase"/>
</dbReference>
<dbReference type="EMBL" id="PRLP01000148">
    <property type="protein sequence ID" value="PPC74453.1"/>
    <property type="molecule type" value="Genomic_DNA"/>
</dbReference>
<dbReference type="NCBIfam" id="NF003641">
    <property type="entry name" value="PRK05279.1"/>
    <property type="match status" value="1"/>
</dbReference>
<comment type="catalytic activity">
    <reaction evidence="7 8">
        <text>L-glutamate + acetyl-CoA = N-acetyl-L-glutamate + CoA + H(+)</text>
        <dbReference type="Rhea" id="RHEA:24292"/>
        <dbReference type="ChEBI" id="CHEBI:15378"/>
        <dbReference type="ChEBI" id="CHEBI:29985"/>
        <dbReference type="ChEBI" id="CHEBI:44337"/>
        <dbReference type="ChEBI" id="CHEBI:57287"/>
        <dbReference type="ChEBI" id="CHEBI:57288"/>
        <dbReference type="EC" id="2.3.1.1"/>
    </reaction>
</comment>
<evidence type="ECO:0000256" key="2">
    <source>
        <dbReference type="ARBA" id="ARBA00009145"/>
    </source>
</evidence>
<proteinExistence type="inferred from homology"/>
<dbReference type="GO" id="GO:0006526">
    <property type="term" value="P:L-arginine biosynthetic process"/>
    <property type="evidence" value="ECO:0007669"/>
    <property type="project" value="UniProtKB-UniRule"/>
</dbReference>
<comment type="miscellaneous">
    <text evidence="8">In bacteria which possess the bifunctional enzyme ornithine acetyltransferase/N-acetylglutamate synthase (ArgJ), ArgA fulfills an anaplerotic role.</text>
</comment>
<keyword evidence="5 8" id="KW-0808">Transferase</keyword>
<comment type="subcellular location">
    <subcellularLocation>
        <location evidence="8">Cytoplasm</location>
    </subcellularLocation>
</comment>
<dbReference type="GO" id="GO:0004042">
    <property type="term" value="F:L-glutamate N-acetyltransferase activity"/>
    <property type="evidence" value="ECO:0007669"/>
    <property type="project" value="UniProtKB-UniRule"/>
</dbReference>
<protein>
    <recommendedName>
        <fullName evidence="8">Amino-acid acetyltransferase</fullName>
        <ecNumber evidence="8">2.3.1.1</ecNumber>
    </recommendedName>
    <alternativeName>
        <fullName evidence="8">N-acetylglutamate synthase</fullName>
        <shortName evidence="8">AGS</shortName>
        <shortName evidence="8">NAGS</shortName>
    </alternativeName>
</protein>
<keyword evidence="3 8" id="KW-0055">Arginine biosynthesis</keyword>
<dbReference type="InterPro" id="IPR000182">
    <property type="entry name" value="GNAT_dom"/>
</dbReference>
<dbReference type="Pfam" id="PF00583">
    <property type="entry name" value="Acetyltransf_1"/>
    <property type="match status" value="1"/>
</dbReference>
<comment type="similarity">
    <text evidence="2 8">Belongs to the acetyltransferase family. ArgA subfamily.</text>
</comment>
<accession>A0A2S5KIM1</accession>
<dbReference type="PIRSF" id="PIRSF000423">
    <property type="entry name" value="ArgA"/>
    <property type="match status" value="1"/>
</dbReference>
<reference evidence="10 11" key="1">
    <citation type="submission" date="2018-02" db="EMBL/GenBank/DDBJ databases">
        <title>novel marine gammaproteobacteria from coastal saline agro ecosystem.</title>
        <authorList>
            <person name="Krishnan R."/>
            <person name="Ramesh Kumar N."/>
        </authorList>
    </citation>
    <scope>NUCLEOTIDE SEQUENCE [LARGE SCALE GENOMIC DNA]</scope>
    <source>
        <strain evidence="10 11">228</strain>
    </source>
</reference>
<comment type="pathway">
    <text evidence="1 8">Amino-acid biosynthesis; L-arginine biosynthesis; N(2)-acetyl-L-ornithine from L-glutamate: step 1/4.</text>
</comment>